<dbReference type="InterPro" id="IPR036388">
    <property type="entry name" value="WH-like_DNA-bd_sf"/>
</dbReference>
<dbReference type="AlphaFoldDB" id="A0A1H3PNH1"/>
<accession>A0A1H3PNH1</accession>
<dbReference type="InterPro" id="IPR041614">
    <property type="entry name" value="DprA_WH"/>
</dbReference>
<feature type="domain" description="DprA winged helix" evidence="3">
    <location>
        <begin position="310"/>
        <end position="359"/>
    </location>
</feature>
<dbReference type="PANTHER" id="PTHR43022">
    <property type="entry name" value="PROTEIN SMF"/>
    <property type="match status" value="1"/>
</dbReference>
<dbReference type="STRING" id="415015.SAMN05660462_01579"/>
<dbReference type="Pfam" id="PF02481">
    <property type="entry name" value="DNA_processg_A"/>
    <property type="match status" value="1"/>
</dbReference>
<gene>
    <name evidence="4" type="ORF">SAMN05660462_01579</name>
</gene>
<evidence type="ECO:0000313" key="4">
    <source>
        <dbReference type="EMBL" id="SDZ02578.1"/>
    </source>
</evidence>
<evidence type="ECO:0000259" key="3">
    <source>
        <dbReference type="Pfam" id="PF17782"/>
    </source>
</evidence>
<evidence type="ECO:0000259" key="2">
    <source>
        <dbReference type="Pfam" id="PF02481"/>
    </source>
</evidence>
<dbReference type="InterPro" id="IPR003488">
    <property type="entry name" value="DprA"/>
</dbReference>
<dbReference type="Gene3D" id="1.10.10.10">
    <property type="entry name" value="Winged helix-like DNA-binding domain superfamily/Winged helix DNA-binding domain"/>
    <property type="match status" value="1"/>
</dbReference>
<dbReference type="NCBIfam" id="TIGR00732">
    <property type="entry name" value="dprA"/>
    <property type="match status" value="1"/>
</dbReference>
<dbReference type="InterPro" id="IPR057666">
    <property type="entry name" value="DrpA_SLOG"/>
</dbReference>
<comment type="similarity">
    <text evidence="1">Belongs to the DprA/Smf family.</text>
</comment>
<dbReference type="RefSeq" id="WP_091729542.1">
    <property type="nucleotide sequence ID" value="NZ_FNQE01000015.1"/>
</dbReference>
<dbReference type="SUPFAM" id="SSF47781">
    <property type="entry name" value="RuvA domain 2-like"/>
    <property type="match status" value="1"/>
</dbReference>
<evidence type="ECO:0000256" key="1">
    <source>
        <dbReference type="ARBA" id="ARBA00006525"/>
    </source>
</evidence>
<protein>
    <submittedName>
        <fullName evidence="4">DNA processing protein</fullName>
    </submittedName>
</protein>
<dbReference type="InterPro" id="IPR010994">
    <property type="entry name" value="RuvA_2-like"/>
</dbReference>
<dbReference type="GO" id="GO:0009294">
    <property type="term" value="P:DNA-mediated transformation"/>
    <property type="evidence" value="ECO:0007669"/>
    <property type="project" value="InterPro"/>
</dbReference>
<evidence type="ECO:0000313" key="5">
    <source>
        <dbReference type="Proteomes" id="UP000198625"/>
    </source>
</evidence>
<dbReference type="PANTHER" id="PTHR43022:SF1">
    <property type="entry name" value="PROTEIN SMF"/>
    <property type="match status" value="1"/>
</dbReference>
<feature type="domain" description="Smf/DprA SLOG" evidence="2">
    <location>
        <begin position="78"/>
        <end position="287"/>
    </location>
</feature>
<reference evidence="4 5" key="1">
    <citation type="submission" date="2016-10" db="EMBL/GenBank/DDBJ databases">
        <authorList>
            <person name="de Groot N.N."/>
        </authorList>
    </citation>
    <scope>NUCLEOTIDE SEQUENCE [LARGE SCALE GENOMIC DNA]</scope>
    <source>
        <strain evidence="4 5">DSM 21650</strain>
    </source>
</reference>
<dbReference type="Gene3D" id="3.40.50.450">
    <property type="match status" value="1"/>
</dbReference>
<name>A0A1H3PNH1_9FIRM</name>
<sequence length="365" mass="41109">MDNREVLIWLASIEGINNRIIEILENKFEQMSYVWYADAKEILMLSEINDKIKNQIIKHRNNLYYESLLKKIYSSNVKVITYYDDDYPSKLLHINGYPKVLYLKGNLLPEDHISIAIVGSRKSTAYGRLVAEKISSELSQLGVTLVSGMAKGIDTQVHQSALNNNTRTIAVLGSGVDVVYPSSNRELYYKIQENGCVISEFPLGTQPFSYNFPQRNRIISGLSLGVVVIEATEKSGSLITAHHATEQGRDVFAVPGNINSLYSRGTNLLIKDGAKLVMSVEDIIDEVPELNDKYLKTNNKKERLDYSQFSDAERNVIECLIENPIHCDLISYRTGIGIIELNGILTILEMKGIIRQLPGRVYAIM</sequence>
<proteinExistence type="inferred from homology"/>
<dbReference type="SUPFAM" id="SSF102405">
    <property type="entry name" value="MCP/YpsA-like"/>
    <property type="match status" value="1"/>
</dbReference>
<dbReference type="Proteomes" id="UP000198625">
    <property type="component" value="Unassembled WGS sequence"/>
</dbReference>
<dbReference type="EMBL" id="FNQE01000015">
    <property type="protein sequence ID" value="SDZ02578.1"/>
    <property type="molecule type" value="Genomic_DNA"/>
</dbReference>
<organism evidence="4 5">
    <name type="scientific">Proteiniborus ethanoligenes</name>
    <dbReference type="NCBI Taxonomy" id="415015"/>
    <lineage>
        <taxon>Bacteria</taxon>
        <taxon>Bacillati</taxon>
        <taxon>Bacillota</taxon>
        <taxon>Clostridia</taxon>
        <taxon>Eubacteriales</taxon>
        <taxon>Proteiniborus</taxon>
    </lineage>
</organism>
<dbReference type="Pfam" id="PF17782">
    <property type="entry name" value="WHD_DprA"/>
    <property type="match status" value="1"/>
</dbReference>
<dbReference type="OrthoDB" id="9785707at2"/>
<keyword evidence="5" id="KW-1185">Reference proteome</keyword>